<evidence type="ECO:0000256" key="3">
    <source>
        <dbReference type="ARBA" id="ARBA00023012"/>
    </source>
</evidence>
<accession>A0A4R2H7H0</accession>
<dbReference type="RefSeq" id="WP_132212920.1">
    <property type="nucleotide sequence ID" value="NZ_SLWN01000012.1"/>
</dbReference>
<dbReference type="Pfam" id="PF13185">
    <property type="entry name" value="GAF_2"/>
    <property type="match status" value="1"/>
</dbReference>
<dbReference type="SUPFAM" id="SSF55781">
    <property type="entry name" value="GAF domain-like"/>
    <property type="match status" value="2"/>
</dbReference>
<keyword evidence="2 6" id="KW-0418">Kinase</keyword>
<dbReference type="SMART" id="SM00065">
    <property type="entry name" value="GAF"/>
    <property type="match status" value="2"/>
</dbReference>
<evidence type="ECO:0000259" key="4">
    <source>
        <dbReference type="SMART" id="SM00065"/>
    </source>
</evidence>
<evidence type="ECO:0000256" key="2">
    <source>
        <dbReference type="ARBA" id="ARBA00022777"/>
    </source>
</evidence>
<comment type="caution">
    <text evidence="6">The sequence shown here is derived from an EMBL/GenBank/DDBJ whole genome shotgun (WGS) entry which is preliminary data.</text>
</comment>
<dbReference type="Gene3D" id="3.30.565.10">
    <property type="entry name" value="Histidine kinase-like ATPase, C-terminal domain"/>
    <property type="match status" value="1"/>
</dbReference>
<evidence type="ECO:0000259" key="5">
    <source>
        <dbReference type="SMART" id="SM00387"/>
    </source>
</evidence>
<dbReference type="GO" id="GO:0016020">
    <property type="term" value="C:membrane"/>
    <property type="evidence" value="ECO:0007669"/>
    <property type="project" value="InterPro"/>
</dbReference>
<dbReference type="PANTHER" id="PTHR24421:SF56">
    <property type="entry name" value="OXYGEN SENSOR HISTIDINE KINASE RESPONSE REGULATOR DOST"/>
    <property type="match status" value="1"/>
</dbReference>
<dbReference type="InterPro" id="IPR036890">
    <property type="entry name" value="HATPase_C_sf"/>
</dbReference>
<dbReference type="PANTHER" id="PTHR24421">
    <property type="entry name" value="NITRATE/NITRITE SENSOR PROTEIN NARX-RELATED"/>
    <property type="match status" value="1"/>
</dbReference>
<dbReference type="GO" id="GO:0046983">
    <property type="term" value="F:protein dimerization activity"/>
    <property type="evidence" value="ECO:0007669"/>
    <property type="project" value="InterPro"/>
</dbReference>
<dbReference type="GO" id="GO:0000155">
    <property type="term" value="F:phosphorelay sensor kinase activity"/>
    <property type="evidence" value="ECO:0007669"/>
    <property type="project" value="InterPro"/>
</dbReference>
<dbReference type="Proteomes" id="UP000294508">
    <property type="component" value="Unassembled WGS sequence"/>
</dbReference>
<dbReference type="Gene3D" id="1.20.5.1930">
    <property type="match status" value="1"/>
</dbReference>
<name>A0A4R2H7H0_9ACTN</name>
<dbReference type="InterPro" id="IPR050482">
    <property type="entry name" value="Sensor_HK_TwoCompSys"/>
</dbReference>
<feature type="domain" description="Histidine kinase/HSP90-like ATPase" evidence="5">
    <location>
        <begin position="491"/>
        <end position="583"/>
    </location>
</feature>
<keyword evidence="1" id="KW-0808">Transferase</keyword>
<dbReference type="Pfam" id="PF02518">
    <property type="entry name" value="HATPase_c"/>
    <property type="match status" value="1"/>
</dbReference>
<feature type="domain" description="GAF" evidence="4">
    <location>
        <begin position="63"/>
        <end position="211"/>
    </location>
</feature>
<feature type="domain" description="GAF" evidence="4">
    <location>
        <begin position="232"/>
        <end position="382"/>
    </location>
</feature>
<dbReference type="SMART" id="SM00387">
    <property type="entry name" value="HATPase_c"/>
    <property type="match status" value="1"/>
</dbReference>
<sequence>MAGSADRPLGTWDEGALEFAGLSRVRLDALLQELLARVDEIMDSQERLRALLDAVVGIGTDLDLTSTLDRIVTAACELAGSRYGALGVVGHDGKRLVRFITHGVTEEEIAAIGPYPEGHGILGLLIEYPEPIRLTDLAEHPSSFGFPPNHPPMKSFLGVPIRTRDHAFGNLYLTEKAGGAAFTEDDERTVSALAAAAGVVIDNARLYADTERRRRWHEVTAEITQLMLGEFDPEDALQLIARRAREVSGSAVGALMLVEDNELVIVAVDGPPAFQAHLGRHLPSDLPIIGDALAGDQQIVVEELAELIKELGGVTDAPELESLGRAIIAPLPPGTRSTGGLLVVAAERGALHEVTVGADLVRMFAIQATLALERVQAQQDRSTLAVLEDRDRIARDLHDLVIQRLFATGLQLQGMHRMVRPDVQERIGRAVNDIDTTIRDLRAAIFELHHQPDQSSLRADVQALVADYAEPLGFRPQLTCTGPLDSAVPTAVRPQILAAIRESLSNVVRHAQATEVAVEVAVTAHEVIARVADNGIGMDSTTTNRQSGLRNLRERAEALGGAVQLSANDPHGTVLELRAPLTASAD</sequence>
<dbReference type="InterPro" id="IPR003018">
    <property type="entry name" value="GAF"/>
</dbReference>
<dbReference type="Gene3D" id="3.30.450.40">
    <property type="match status" value="2"/>
</dbReference>
<evidence type="ECO:0000313" key="7">
    <source>
        <dbReference type="Proteomes" id="UP000294508"/>
    </source>
</evidence>
<dbReference type="EMBL" id="SLWN01000012">
    <property type="protein sequence ID" value="TCO20395.1"/>
    <property type="molecule type" value="Genomic_DNA"/>
</dbReference>
<dbReference type="Pfam" id="PF07730">
    <property type="entry name" value="HisKA_3"/>
    <property type="match status" value="1"/>
</dbReference>
<evidence type="ECO:0000313" key="6">
    <source>
        <dbReference type="EMBL" id="TCO20395.1"/>
    </source>
</evidence>
<keyword evidence="7" id="KW-1185">Reference proteome</keyword>
<evidence type="ECO:0000256" key="1">
    <source>
        <dbReference type="ARBA" id="ARBA00022679"/>
    </source>
</evidence>
<organism evidence="6 7">
    <name type="scientific">Kribbella steppae</name>
    <dbReference type="NCBI Taxonomy" id="2512223"/>
    <lineage>
        <taxon>Bacteria</taxon>
        <taxon>Bacillati</taxon>
        <taxon>Actinomycetota</taxon>
        <taxon>Actinomycetes</taxon>
        <taxon>Propionibacteriales</taxon>
        <taxon>Kribbellaceae</taxon>
        <taxon>Kribbella</taxon>
    </lineage>
</organism>
<reference evidence="6 7" key="1">
    <citation type="journal article" date="2015" name="Stand. Genomic Sci.">
        <title>Genomic Encyclopedia of Bacterial and Archaeal Type Strains, Phase III: the genomes of soil and plant-associated and newly described type strains.</title>
        <authorList>
            <person name="Whitman W.B."/>
            <person name="Woyke T."/>
            <person name="Klenk H.P."/>
            <person name="Zhou Y."/>
            <person name="Lilburn T.G."/>
            <person name="Beck B.J."/>
            <person name="De Vos P."/>
            <person name="Vandamme P."/>
            <person name="Eisen J.A."/>
            <person name="Garrity G."/>
            <person name="Hugenholtz P."/>
            <person name="Kyrpides N.C."/>
        </authorList>
    </citation>
    <scope>NUCLEOTIDE SEQUENCE [LARGE SCALE GENOMIC DNA]</scope>
    <source>
        <strain evidence="6 7">VKM Ac-2572</strain>
    </source>
</reference>
<dbReference type="SUPFAM" id="SSF55874">
    <property type="entry name" value="ATPase domain of HSP90 chaperone/DNA topoisomerase II/histidine kinase"/>
    <property type="match status" value="1"/>
</dbReference>
<dbReference type="OrthoDB" id="5241249at2"/>
<dbReference type="InterPro" id="IPR029016">
    <property type="entry name" value="GAF-like_dom_sf"/>
</dbReference>
<dbReference type="InterPro" id="IPR011712">
    <property type="entry name" value="Sig_transdc_His_kin_sub3_dim/P"/>
</dbReference>
<gene>
    <name evidence="6" type="ORF">EV652_112141</name>
</gene>
<dbReference type="CDD" id="cd16917">
    <property type="entry name" value="HATPase_UhpB-NarQ-NarX-like"/>
    <property type="match status" value="1"/>
</dbReference>
<protein>
    <submittedName>
        <fullName evidence="6">Histidine kinase</fullName>
    </submittedName>
</protein>
<dbReference type="InterPro" id="IPR003594">
    <property type="entry name" value="HATPase_dom"/>
</dbReference>
<dbReference type="AlphaFoldDB" id="A0A4R2H7H0"/>
<proteinExistence type="predicted"/>
<keyword evidence="3" id="KW-0902">Two-component regulatory system</keyword>